<evidence type="ECO:0000313" key="3">
    <source>
        <dbReference type="EMBL" id="PSR28873.1"/>
    </source>
</evidence>
<dbReference type="SUPFAM" id="SSF54211">
    <property type="entry name" value="Ribosomal protein S5 domain 2-like"/>
    <property type="match status" value="1"/>
</dbReference>
<evidence type="ECO:0000259" key="2">
    <source>
        <dbReference type="Pfam" id="PF01205"/>
    </source>
</evidence>
<dbReference type="Pfam" id="PF01205">
    <property type="entry name" value="Impact_N"/>
    <property type="match status" value="1"/>
</dbReference>
<proteinExistence type="inferred from homology"/>
<sequence length="209" mass="23423">MMIPGLTVSHGTWSELSIRHSRFISCAFHIENNTQFTEILQQVVNTWPKASHYVWAYVLTTGQERMSDDGEPQGTAGIPTLFLIQKRHLVYTAIVTVRYFGGTKLGSGGLVRAYRQACENALSHAQFGRQVDIVEATVTLPYSSWQQTHNFLVNKNISFTPVFLHHVEIHCEVPEDDWPTFCDALQTTLAPDASIVESHPATAISPWVP</sequence>
<dbReference type="InterPro" id="IPR020568">
    <property type="entry name" value="Ribosomal_Su5_D2-typ_SF"/>
</dbReference>
<comment type="caution">
    <text evidence="3">The sequence shown here is derived from an EMBL/GenBank/DDBJ whole genome shotgun (WGS) entry which is preliminary data.</text>
</comment>
<accession>A0A2T2X2Y9</accession>
<evidence type="ECO:0000313" key="4">
    <source>
        <dbReference type="Proteomes" id="UP000242699"/>
    </source>
</evidence>
<evidence type="ECO:0000256" key="1">
    <source>
        <dbReference type="ARBA" id="ARBA00007665"/>
    </source>
</evidence>
<dbReference type="InterPro" id="IPR001498">
    <property type="entry name" value="Impact_N"/>
</dbReference>
<comment type="similarity">
    <text evidence="1">Belongs to the IMPACT family.</text>
</comment>
<feature type="domain" description="Impact N-terminal" evidence="2">
    <location>
        <begin position="19"/>
        <end position="122"/>
    </location>
</feature>
<dbReference type="Gene3D" id="3.30.230.30">
    <property type="entry name" value="Impact, N-terminal domain"/>
    <property type="match status" value="1"/>
</dbReference>
<gene>
    <name evidence="3" type="ORF">C7B43_09325</name>
</gene>
<dbReference type="GO" id="GO:0005737">
    <property type="term" value="C:cytoplasm"/>
    <property type="evidence" value="ECO:0007669"/>
    <property type="project" value="TreeGrafter"/>
</dbReference>
<protein>
    <submittedName>
        <fullName evidence="3">YigZ family protein</fullName>
    </submittedName>
</protein>
<dbReference type="PANTHER" id="PTHR16301">
    <property type="entry name" value="IMPACT-RELATED"/>
    <property type="match status" value="1"/>
</dbReference>
<dbReference type="AlphaFoldDB" id="A0A2T2X2Y9"/>
<organism evidence="3 4">
    <name type="scientific">Sulfobacillus benefaciens</name>
    <dbReference type="NCBI Taxonomy" id="453960"/>
    <lineage>
        <taxon>Bacteria</taxon>
        <taxon>Bacillati</taxon>
        <taxon>Bacillota</taxon>
        <taxon>Clostridia</taxon>
        <taxon>Eubacteriales</taxon>
        <taxon>Clostridiales Family XVII. Incertae Sedis</taxon>
        <taxon>Sulfobacillus</taxon>
    </lineage>
</organism>
<dbReference type="PANTHER" id="PTHR16301:SF20">
    <property type="entry name" value="IMPACT FAMILY MEMBER YIGZ"/>
    <property type="match status" value="1"/>
</dbReference>
<dbReference type="InterPro" id="IPR036956">
    <property type="entry name" value="Impact_N_sf"/>
</dbReference>
<reference evidence="3 4" key="1">
    <citation type="journal article" date="2014" name="BMC Genomics">
        <title>Comparison of environmental and isolate Sulfobacillus genomes reveals diverse carbon, sulfur, nitrogen, and hydrogen metabolisms.</title>
        <authorList>
            <person name="Justice N.B."/>
            <person name="Norman A."/>
            <person name="Brown C.T."/>
            <person name="Singh A."/>
            <person name="Thomas B.C."/>
            <person name="Banfield J.F."/>
        </authorList>
    </citation>
    <scope>NUCLEOTIDE SEQUENCE [LARGE SCALE GENOMIC DNA]</scope>
    <source>
        <strain evidence="3">AMDSBA1</strain>
    </source>
</reference>
<dbReference type="Proteomes" id="UP000242699">
    <property type="component" value="Unassembled WGS sequence"/>
</dbReference>
<dbReference type="InterPro" id="IPR023582">
    <property type="entry name" value="Impact"/>
</dbReference>
<dbReference type="EMBL" id="PXYT01000018">
    <property type="protein sequence ID" value="PSR28873.1"/>
    <property type="molecule type" value="Genomic_DNA"/>
</dbReference>
<dbReference type="GO" id="GO:0006446">
    <property type="term" value="P:regulation of translational initiation"/>
    <property type="evidence" value="ECO:0007669"/>
    <property type="project" value="TreeGrafter"/>
</dbReference>
<name>A0A2T2X2Y9_9FIRM</name>